<protein>
    <submittedName>
        <fullName evidence="1">Uncharacterized protein</fullName>
    </submittedName>
</protein>
<dbReference type="EMBL" id="GBRH01266690">
    <property type="protein sequence ID" value="JAD31205.1"/>
    <property type="molecule type" value="Transcribed_RNA"/>
</dbReference>
<dbReference type="AlphaFoldDB" id="A0A0A8Z385"/>
<proteinExistence type="predicted"/>
<reference evidence="1" key="2">
    <citation type="journal article" date="2015" name="Data Brief">
        <title>Shoot transcriptome of the giant reed, Arundo donax.</title>
        <authorList>
            <person name="Barrero R.A."/>
            <person name="Guerrero F.D."/>
            <person name="Moolhuijzen P."/>
            <person name="Goolsby J.A."/>
            <person name="Tidwell J."/>
            <person name="Bellgard S.E."/>
            <person name="Bellgard M.I."/>
        </authorList>
    </citation>
    <scope>NUCLEOTIDE SEQUENCE</scope>
    <source>
        <tissue evidence="1">Shoot tissue taken approximately 20 cm above the soil surface</tissue>
    </source>
</reference>
<organism evidence="1">
    <name type="scientific">Arundo donax</name>
    <name type="common">Giant reed</name>
    <name type="synonym">Donax arundinaceus</name>
    <dbReference type="NCBI Taxonomy" id="35708"/>
    <lineage>
        <taxon>Eukaryota</taxon>
        <taxon>Viridiplantae</taxon>
        <taxon>Streptophyta</taxon>
        <taxon>Embryophyta</taxon>
        <taxon>Tracheophyta</taxon>
        <taxon>Spermatophyta</taxon>
        <taxon>Magnoliopsida</taxon>
        <taxon>Liliopsida</taxon>
        <taxon>Poales</taxon>
        <taxon>Poaceae</taxon>
        <taxon>PACMAD clade</taxon>
        <taxon>Arundinoideae</taxon>
        <taxon>Arundineae</taxon>
        <taxon>Arundo</taxon>
    </lineage>
</organism>
<reference evidence="1" key="1">
    <citation type="submission" date="2014-09" db="EMBL/GenBank/DDBJ databases">
        <authorList>
            <person name="Magalhaes I.L.F."/>
            <person name="Oliveira U."/>
            <person name="Santos F.R."/>
            <person name="Vidigal T.H.D.A."/>
            <person name="Brescovit A.D."/>
            <person name="Santos A.J."/>
        </authorList>
    </citation>
    <scope>NUCLEOTIDE SEQUENCE</scope>
    <source>
        <tissue evidence="1">Shoot tissue taken approximately 20 cm above the soil surface</tissue>
    </source>
</reference>
<evidence type="ECO:0000313" key="1">
    <source>
        <dbReference type="EMBL" id="JAD31205.1"/>
    </source>
</evidence>
<sequence>MPRMIQKRRISAPMGTLYHPLRSLFLSSLGIVSFIEKGLSAESAIAGLAEPDAGSIASISSPASNRPSLTKAE</sequence>
<accession>A0A0A8Z385</accession>
<name>A0A0A8Z385_ARUDO</name>